<gene>
    <name evidence="2" type="ORF">IRJ16_12375</name>
</gene>
<proteinExistence type="predicted"/>
<feature type="transmembrane region" description="Helical" evidence="1">
    <location>
        <begin position="13"/>
        <end position="31"/>
    </location>
</feature>
<comment type="caution">
    <text evidence="2">The sequence shown here is derived from an EMBL/GenBank/DDBJ whole genome shotgun (WGS) entry which is preliminary data.</text>
</comment>
<name>A0A929KY56_9SPHI</name>
<keyword evidence="1" id="KW-0812">Transmembrane</keyword>
<evidence type="ECO:0000313" key="3">
    <source>
        <dbReference type="Proteomes" id="UP000622475"/>
    </source>
</evidence>
<keyword evidence="3" id="KW-1185">Reference proteome</keyword>
<accession>A0A929KY56</accession>
<sequence length="128" mass="14659">MKKPMPFDFLLDYLPRSVIVVPAIGMFYVYLNGKIVFIFRKTNKNPHHNGIWIAADRGAQDSLKADLPTITEFVFDEGHAVELGWLLLNESGEDFETDAIRLCEMVSQNDPRIGRVTPKSKAMLKRYE</sequence>
<dbReference type="AlphaFoldDB" id="A0A929KY56"/>
<evidence type="ECO:0000256" key="1">
    <source>
        <dbReference type="SAM" id="Phobius"/>
    </source>
</evidence>
<dbReference type="Proteomes" id="UP000622475">
    <property type="component" value="Unassembled WGS sequence"/>
</dbReference>
<keyword evidence="1" id="KW-1133">Transmembrane helix</keyword>
<dbReference type="EMBL" id="JADFFL010000004">
    <property type="protein sequence ID" value="MBE9662680.1"/>
    <property type="molecule type" value="Genomic_DNA"/>
</dbReference>
<evidence type="ECO:0000313" key="2">
    <source>
        <dbReference type="EMBL" id="MBE9662680.1"/>
    </source>
</evidence>
<organism evidence="2 3">
    <name type="scientific">Mucilaginibacter myungsuensis</name>
    <dbReference type="NCBI Taxonomy" id="649104"/>
    <lineage>
        <taxon>Bacteria</taxon>
        <taxon>Pseudomonadati</taxon>
        <taxon>Bacteroidota</taxon>
        <taxon>Sphingobacteriia</taxon>
        <taxon>Sphingobacteriales</taxon>
        <taxon>Sphingobacteriaceae</taxon>
        <taxon>Mucilaginibacter</taxon>
    </lineage>
</organism>
<protein>
    <submittedName>
        <fullName evidence="2">Uncharacterized protein</fullName>
    </submittedName>
</protein>
<keyword evidence="1" id="KW-0472">Membrane</keyword>
<reference evidence="2" key="1">
    <citation type="submission" date="2020-10" db="EMBL/GenBank/DDBJ databases">
        <title>Mucilaginibacter mali sp. nov., isolated from rhizosphere soil of apple orchard.</title>
        <authorList>
            <person name="Lee J.-S."/>
            <person name="Kim H.S."/>
            <person name="Kim J.-S."/>
        </authorList>
    </citation>
    <scope>NUCLEOTIDE SEQUENCE</scope>
    <source>
        <strain evidence="2">KCTC 22746</strain>
    </source>
</reference>
<dbReference type="RefSeq" id="WP_194111892.1">
    <property type="nucleotide sequence ID" value="NZ_JADFFL010000004.1"/>
</dbReference>